<evidence type="ECO:0000313" key="1">
    <source>
        <dbReference type="EMBL" id="CAI9539344.1"/>
    </source>
</evidence>
<proteinExistence type="predicted"/>
<organism evidence="1 2">
    <name type="scientific">Staurois parvus</name>
    <dbReference type="NCBI Taxonomy" id="386267"/>
    <lineage>
        <taxon>Eukaryota</taxon>
        <taxon>Metazoa</taxon>
        <taxon>Chordata</taxon>
        <taxon>Craniata</taxon>
        <taxon>Vertebrata</taxon>
        <taxon>Euteleostomi</taxon>
        <taxon>Amphibia</taxon>
        <taxon>Batrachia</taxon>
        <taxon>Anura</taxon>
        <taxon>Neobatrachia</taxon>
        <taxon>Ranoidea</taxon>
        <taxon>Ranidae</taxon>
        <taxon>Staurois</taxon>
    </lineage>
</organism>
<sequence>MSCQSAPGMHQQGGQVSVPLLLTAALSPPQTSKNMKLLKEAAFSWH</sequence>
<protein>
    <submittedName>
        <fullName evidence="1">Uncharacterized protein</fullName>
    </submittedName>
</protein>
<dbReference type="EMBL" id="CATNWA010001176">
    <property type="protein sequence ID" value="CAI9539344.1"/>
    <property type="molecule type" value="Genomic_DNA"/>
</dbReference>
<evidence type="ECO:0000313" key="2">
    <source>
        <dbReference type="Proteomes" id="UP001162483"/>
    </source>
</evidence>
<keyword evidence="2" id="KW-1185">Reference proteome</keyword>
<dbReference type="Proteomes" id="UP001162483">
    <property type="component" value="Unassembled WGS sequence"/>
</dbReference>
<reference evidence="1" key="1">
    <citation type="submission" date="2023-05" db="EMBL/GenBank/DDBJ databases">
        <authorList>
            <person name="Stuckert A."/>
        </authorList>
    </citation>
    <scope>NUCLEOTIDE SEQUENCE</scope>
</reference>
<gene>
    <name evidence="1" type="ORF">SPARVUS_LOCUS1581053</name>
</gene>
<name>A0ABN9ATH9_9NEOB</name>
<feature type="non-terminal residue" evidence="1">
    <location>
        <position position="46"/>
    </location>
</feature>
<comment type="caution">
    <text evidence="1">The sequence shown here is derived from an EMBL/GenBank/DDBJ whole genome shotgun (WGS) entry which is preliminary data.</text>
</comment>
<accession>A0ABN9ATH9</accession>